<dbReference type="HOGENOM" id="CLU_884725_0_0_11"/>
<protein>
    <submittedName>
        <fullName evidence="2">Uncharacterized protein</fullName>
    </submittedName>
</protein>
<dbReference type="OrthoDB" id="3458614at2"/>
<keyword evidence="3" id="KW-1185">Reference proteome</keyword>
<feature type="region of interest" description="Disordered" evidence="1">
    <location>
        <begin position="17"/>
        <end position="36"/>
    </location>
</feature>
<dbReference type="RefSeq" id="WP_012085856.1">
    <property type="nucleotide sequence ID" value="NC_009664.2"/>
</dbReference>
<evidence type="ECO:0000313" key="2">
    <source>
        <dbReference type="EMBL" id="ABS05842.1"/>
    </source>
</evidence>
<gene>
    <name evidence="2" type="ordered locus">Krad_4379</name>
</gene>
<accession>A6WGA3</accession>
<feature type="region of interest" description="Disordered" evidence="1">
    <location>
        <begin position="349"/>
        <end position="372"/>
    </location>
</feature>
<organism evidence="2 3">
    <name type="scientific">Kineococcus radiotolerans (strain ATCC BAA-149 / DSM 14245 / SRS30216)</name>
    <dbReference type="NCBI Taxonomy" id="266940"/>
    <lineage>
        <taxon>Bacteria</taxon>
        <taxon>Bacillati</taxon>
        <taxon>Actinomycetota</taxon>
        <taxon>Actinomycetes</taxon>
        <taxon>Kineosporiales</taxon>
        <taxon>Kineosporiaceae</taxon>
        <taxon>Kineococcus</taxon>
    </lineage>
</organism>
<reference evidence="3" key="1">
    <citation type="journal article" date="2008" name="PLoS ONE">
        <title>Survival in nuclear waste, extreme resistance, and potential applications gleaned from the genome sequence of Kineococcus radiotolerans SRS30216.</title>
        <authorList>
            <person name="Bagwell C.E."/>
            <person name="Bhat S."/>
            <person name="Hawkins G.M."/>
            <person name="Smith B.W."/>
            <person name="Biswas T."/>
            <person name="Hoover T.R."/>
            <person name="Saunders E."/>
            <person name="Han C.S."/>
            <person name="Tsodikov O.V."/>
            <person name="Shimkets L.J."/>
        </authorList>
    </citation>
    <scope>NUCLEOTIDE SEQUENCE [LARGE SCALE GENOMIC DNA]</scope>
    <source>
        <strain evidence="3">ATCC BAA-149 / DSM 14245 / SRS30216</strain>
    </source>
</reference>
<dbReference type="Proteomes" id="UP000001116">
    <property type="component" value="Chromosome"/>
</dbReference>
<sequence length="372" mass="40265">MRKLTVVVTCSDRKSQPVAPDLRLRDVPEEHPESRAHAWDGRLRRAAQHHPGSQRPLATLYQGDHWAQAQTLPAAAARVGFHADLWVASAGLGLQPITAQAPAYAATFAARHLDRVAADACGRQQWWAALQARRGASTLADLARAGSLLMIFSEDYGHAVQEELHAVAHVGADALLIGGASDIDGLPRLAADRRLRSHLGGTLTSLNVRTALAWLQRLSPSTTTSSGSALATTAGPLVGGPTLTSTAAWRRWRRWSTAHAHEEVYDRRPLSDEQVRAYIGTRHALMARPSRTTLLRALREDGYACEQSRFGHLYTQVLQHLAEQDAHHDAEQDVGLDIAEASGHSKRGIVQSTQRARHGPSPGRDQVAGGAA</sequence>
<dbReference type="AlphaFoldDB" id="A6WGA3"/>
<dbReference type="KEGG" id="kra:Krad_4379"/>
<feature type="compositionally biased region" description="Basic and acidic residues" evidence="1">
    <location>
        <begin position="22"/>
        <end position="36"/>
    </location>
</feature>
<evidence type="ECO:0000313" key="3">
    <source>
        <dbReference type="Proteomes" id="UP000001116"/>
    </source>
</evidence>
<dbReference type="EMBL" id="CP000750">
    <property type="protein sequence ID" value="ABS05842.1"/>
    <property type="molecule type" value="Genomic_DNA"/>
</dbReference>
<evidence type="ECO:0000256" key="1">
    <source>
        <dbReference type="SAM" id="MobiDB-lite"/>
    </source>
</evidence>
<dbReference type="eggNOG" id="ENOG5030SIW">
    <property type="taxonomic scope" value="Bacteria"/>
</dbReference>
<name>A6WGA3_KINRD</name>
<proteinExistence type="predicted"/>
<dbReference type="STRING" id="266940.Krad_4379"/>